<proteinExistence type="inferred from homology"/>
<dbReference type="Proteomes" id="UP000184383">
    <property type="component" value="Unassembled WGS sequence"/>
</dbReference>
<evidence type="ECO:0000256" key="1">
    <source>
        <dbReference type="ARBA" id="ARBA00006484"/>
    </source>
</evidence>
<dbReference type="GO" id="GO:0016491">
    <property type="term" value="F:oxidoreductase activity"/>
    <property type="evidence" value="ECO:0007669"/>
    <property type="project" value="TreeGrafter"/>
</dbReference>
<dbReference type="AlphaFoldDB" id="A0A1L9RMD2"/>
<dbReference type="Gene3D" id="3.40.50.720">
    <property type="entry name" value="NAD(P)-binding Rossmann-like Domain"/>
    <property type="match status" value="1"/>
</dbReference>
<dbReference type="SUPFAM" id="SSF51735">
    <property type="entry name" value="NAD(P)-binding Rossmann-fold domains"/>
    <property type="match status" value="1"/>
</dbReference>
<dbReference type="GeneID" id="63747859"/>
<dbReference type="GO" id="GO:0005737">
    <property type="term" value="C:cytoplasm"/>
    <property type="evidence" value="ECO:0007669"/>
    <property type="project" value="TreeGrafter"/>
</dbReference>
<dbReference type="EMBL" id="KV878212">
    <property type="protein sequence ID" value="OJJ36096.1"/>
    <property type="molecule type" value="Genomic_DNA"/>
</dbReference>
<dbReference type="RefSeq" id="XP_040689772.1">
    <property type="nucleotide sequence ID" value="XM_040832011.1"/>
</dbReference>
<dbReference type="VEuPathDB" id="FungiDB:ASPWEDRAFT_184062"/>
<evidence type="ECO:0000313" key="3">
    <source>
        <dbReference type="Proteomes" id="UP000184383"/>
    </source>
</evidence>
<dbReference type="PANTHER" id="PTHR43544">
    <property type="entry name" value="SHORT-CHAIN DEHYDROGENASE/REDUCTASE"/>
    <property type="match status" value="1"/>
</dbReference>
<gene>
    <name evidence="2" type="ORF">ASPWEDRAFT_184062</name>
</gene>
<dbReference type="PANTHER" id="PTHR43544:SF36">
    <property type="entry name" value="CHAIN OXIDOREDUCTASE (CSGA), PUTATIVE (AFU_ORTHOLOGUE AFUA_4G00910)-RELATED"/>
    <property type="match status" value="1"/>
</dbReference>
<dbReference type="InterPro" id="IPR036291">
    <property type="entry name" value="NAD(P)-bd_dom_sf"/>
</dbReference>
<sequence>MATYLITGSSRGLGLALATRLASLPKSDVGSIFATSRRDNAKLNELVESSDRVGFVPMDVTDERSIAEAVKLVEIRLQGRGLDVLINNVGVMPATRGGIEKMDDLMETFNTNVASTHLVTKAFLPLLRKGQRKTVTNISTTLGSINMASNYKFMPVPAYKITKAALNMLTVQYAQSYADEGFTFFAVSPGWLQTDQGGSRADLTPETGAEAVVKTIQNATPAENGRFFNIHVPGWEKHDGLNQYNGSEVPW</sequence>
<evidence type="ECO:0008006" key="4">
    <source>
        <dbReference type="Google" id="ProtNLM"/>
    </source>
</evidence>
<dbReference type="Pfam" id="PF00106">
    <property type="entry name" value="adh_short"/>
    <property type="match status" value="1"/>
</dbReference>
<accession>A0A1L9RMD2</accession>
<name>A0A1L9RMD2_ASPWE</name>
<keyword evidence="3" id="KW-1185">Reference proteome</keyword>
<dbReference type="PRINTS" id="PR00081">
    <property type="entry name" value="GDHRDH"/>
</dbReference>
<evidence type="ECO:0000313" key="2">
    <source>
        <dbReference type="EMBL" id="OJJ36096.1"/>
    </source>
</evidence>
<reference evidence="3" key="1">
    <citation type="journal article" date="2017" name="Genome Biol.">
        <title>Comparative genomics reveals high biological diversity and specific adaptations in the industrially and medically important fungal genus Aspergillus.</title>
        <authorList>
            <person name="de Vries R.P."/>
            <person name="Riley R."/>
            <person name="Wiebenga A."/>
            <person name="Aguilar-Osorio G."/>
            <person name="Amillis S."/>
            <person name="Uchima C.A."/>
            <person name="Anderluh G."/>
            <person name="Asadollahi M."/>
            <person name="Askin M."/>
            <person name="Barry K."/>
            <person name="Battaglia E."/>
            <person name="Bayram O."/>
            <person name="Benocci T."/>
            <person name="Braus-Stromeyer S.A."/>
            <person name="Caldana C."/>
            <person name="Canovas D."/>
            <person name="Cerqueira G.C."/>
            <person name="Chen F."/>
            <person name="Chen W."/>
            <person name="Choi C."/>
            <person name="Clum A."/>
            <person name="Dos Santos R.A."/>
            <person name="Damasio A.R."/>
            <person name="Diallinas G."/>
            <person name="Emri T."/>
            <person name="Fekete E."/>
            <person name="Flipphi M."/>
            <person name="Freyberg S."/>
            <person name="Gallo A."/>
            <person name="Gournas C."/>
            <person name="Habgood R."/>
            <person name="Hainaut M."/>
            <person name="Harispe M.L."/>
            <person name="Henrissat B."/>
            <person name="Hilden K.S."/>
            <person name="Hope R."/>
            <person name="Hossain A."/>
            <person name="Karabika E."/>
            <person name="Karaffa L."/>
            <person name="Karanyi Z."/>
            <person name="Krasevec N."/>
            <person name="Kuo A."/>
            <person name="Kusch H."/>
            <person name="LaButti K."/>
            <person name="Lagendijk E.L."/>
            <person name="Lapidus A."/>
            <person name="Levasseur A."/>
            <person name="Lindquist E."/>
            <person name="Lipzen A."/>
            <person name="Logrieco A.F."/>
            <person name="MacCabe A."/>
            <person name="Maekelae M.R."/>
            <person name="Malavazi I."/>
            <person name="Melin P."/>
            <person name="Meyer V."/>
            <person name="Mielnichuk N."/>
            <person name="Miskei M."/>
            <person name="Molnar A.P."/>
            <person name="Mule G."/>
            <person name="Ngan C.Y."/>
            <person name="Orejas M."/>
            <person name="Orosz E."/>
            <person name="Ouedraogo J.P."/>
            <person name="Overkamp K.M."/>
            <person name="Park H.-S."/>
            <person name="Perrone G."/>
            <person name="Piumi F."/>
            <person name="Punt P.J."/>
            <person name="Ram A.F."/>
            <person name="Ramon A."/>
            <person name="Rauscher S."/>
            <person name="Record E."/>
            <person name="Riano-Pachon D.M."/>
            <person name="Robert V."/>
            <person name="Roehrig J."/>
            <person name="Ruller R."/>
            <person name="Salamov A."/>
            <person name="Salih N.S."/>
            <person name="Samson R.A."/>
            <person name="Sandor E."/>
            <person name="Sanguinetti M."/>
            <person name="Schuetze T."/>
            <person name="Sepcic K."/>
            <person name="Shelest E."/>
            <person name="Sherlock G."/>
            <person name="Sophianopoulou V."/>
            <person name="Squina F.M."/>
            <person name="Sun H."/>
            <person name="Susca A."/>
            <person name="Todd R.B."/>
            <person name="Tsang A."/>
            <person name="Unkles S.E."/>
            <person name="van de Wiele N."/>
            <person name="van Rossen-Uffink D."/>
            <person name="Oliveira J.V."/>
            <person name="Vesth T.C."/>
            <person name="Visser J."/>
            <person name="Yu J.-H."/>
            <person name="Zhou M."/>
            <person name="Andersen M.R."/>
            <person name="Archer D.B."/>
            <person name="Baker S.E."/>
            <person name="Benoit I."/>
            <person name="Brakhage A.A."/>
            <person name="Braus G.H."/>
            <person name="Fischer R."/>
            <person name="Frisvad J.C."/>
            <person name="Goldman G.H."/>
            <person name="Houbraken J."/>
            <person name="Oakley B."/>
            <person name="Pocsi I."/>
            <person name="Scazzocchio C."/>
            <person name="Seiboth B."/>
            <person name="vanKuyk P.A."/>
            <person name="Wortman J."/>
            <person name="Dyer P.S."/>
            <person name="Grigoriev I.V."/>
        </authorList>
    </citation>
    <scope>NUCLEOTIDE SEQUENCE [LARGE SCALE GENOMIC DNA]</scope>
    <source>
        <strain evidence="3">DTO 134E9</strain>
    </source>
</reference>
<organism evidence="2 3">
    <name type="scientific">Aspergillus wentii DTO 134E9</name>
    <dbReference type="NCBI Taxonomy" id="1073089"/>
    <lineage>
        <taxon>Eukaryota</taxon>
        <taxon>Fungi</taxon>
        <taxon>Dikarya</taxon>
        <taxon>Ascomycota</taxon>
        <taxon>Pezizomycotina</taxon>
        <taxon>Eurotiomycetes</taxon>
        <taxon>Eurotiomycetidae</taxon>
        <taxon>Eurotiales</taxon>
        <taxon>Aspergillaceae</taxon>
        <taxon>Aspergillus</taxon>
        <taxon>Aspergillus subgen. Cremei</taxon>
    </lineage>
</organism>
<dbReference type="CDD" id="cd05325">
    <property type="entry name" value="carb_red_sniffer_like_SDR_c"/>
    <property type="match status" value="1"/>
</dbReference>
<dbReference type="InterPro" id="IPR051468">
    <property type="entry name" value="Fungal_SecMetab_SDRs"/>
</dbReference>
<protein>
    <recommendedName>
        <fullName evidence="4">Short chain oxidoreductase</fullName>
    </recommendedName>
</protein>
<comment type="similarity">
    <text evidence="1">Belongs to the short-chain dehydrogenases/reductases (SDR) family.</text>
</comment>
<dbReference type="InterPro" id="IPR002347">
    <property type="entry name" value="SDR_fam"/>
</dbReference>
<dbReference type="OrthoDB" id="7289984at2759"/>